<gene>
    <name evidence="3" type="ORF">ABM34_11245</name>
</gene>
<keyword evidence="1" id="KW-0732">Signal</keyword>
<dbReference type="OrthoDB" id="2149740at2"/>
<dbReference type="InterPro" id="IPR027994">
    <property type="entry name" value="WxL_dom"/>
</dbReference>
<feature type="signal peptide" evidence="1">
    <location>
        <begin position="1"/>
        <end position="29"/>
    </location>
</feature>
<feature type="domain" description="WxL" evidence="2">
    <location>
        <begin position="68"/>
        <end position="252"/>
    </location>
</feature>
<sequence length="258" mass="26313">MKYSKTALLSTIAAAGMVISGIAPQTVSAATSAYDNEGKLVTGGQSVNIADGAYSDPTQGAKATSTANVTVISGFLSLEAVPDFSFGRAISGSIAKLDQGEEHAIPSEDGNSDGILRVVESRDKKTSSDTSSSKATNQGFEVTATIGKFTGDDNKPVDGFILNLAPQSFNNTDGKPSGLSTKALTLNPDNDSTATGSILNVKDTDEVKGSYQAVFNSANAATLKVPDAATAGKDGKDGISKYKGVITWTLNAKASGTA</sequence>
<proteinExistence type="predicted"/>
<dbReference type="Pfam" id="PF13731">
    <property type="entry name" value="WxL"/>
    <property type="match status" value="1"/>
</dbReference>
<name>A0A0H4QMV9_9LACO</name>
<dbReference type="STRING" id="1007676.ABM34_11245"/>
<evidence type="ECO:0000313" key="3">
    <source>
        <dbReference type="EMBL" id="AKP68053.1"/>
    </source>
</evidence>
<protein>
    <recommendedName>
        <fullName evidence="2">WxL domain-containing protein</fullName>
    </recommendedName>
</protein>
<reference evidence="4" key="1">
    <citation type="submission" date="2015-07" db="EMBL/GenBank/DDBJ databases">
        <title>Lactobacillus ginsenosidimutans/EMML 3141/ whole genome sequencing.</title>
        <authorList>
            <person name="Kim M.K."/>
            <person name="Im W.-T."/>
            <person name="Srinivasan S."/>
            <person name="Lee J.-J."/>
        </authorList>
    </citation>
    <scope>NUCLEOTIDE SEQUENCE [LARGE SCALE GENOMIC DNA]</scope>
    <source>
        <strain evidence="4">EMML 3041</strain>
    </source>
</reference>
<evidence type="ECO:0000313" key="4">
    <source>
        <dbReference type="Proteomes" id="UP000036106"/>
    </source>
</evidence>
<evidence type="ECO:0000256" key="1">
    <source>
        <dbReference type="SAM" id="SignalP"/>
    </source>
</evidence>
<dbReference type="Proteomes" id="UP000036106">
    <property type="component" value="Chromosome"/>
</dbReference>
<feature type="chain" id="PRO_5005208547" description="WxL domain-containing protein" evidence="1">
    <location>
        <begin position="30"/>
        <end position="258"/>
    </location>
</feature>
<evidence type="ECO:0000259" key="2">
    <source>
        <dbReference type="Pfam" id="PF13731"/>
    </source>
</evidence>
<dbReference type="AlphaFoldDB" id="A0A0H4QMV9"/>
<dbReference type="EMBL" id="CP012034">
    <property type="protein sequence ID" value="AKP68053.1"/>
    <property type="molecule type" value="Genomic_DNA"/>
</dbReference>
<dbReference type="RefSeq" id="WP_048705808.1">
    <property type="nucleotide sequence ID" value="NZ_CP012034.1"/>
</dbReference>
<accession>A0A0H4QMV9</accession>
<organism evidence="3 4">
    <name type="scientific">Companilactobacillus ginsenosidimutans</name>
    <dbReference type="NCBI Taxonomy" id="1007676"/>
    <lineage>
        <taxon>Bacteria</taxon>
        <taxon>Bacillati</taxon>
        <taxon>Bacillota</taxon>
        <taxon>Bacilli</taxon>
        <taxon>Lactobacillales</taxon>
        <taxon>Lactobacillaceae</taxon>
        <taxon>Companilactobacillus</taxon>
    </lineage>
</organism>
<dbReference type="KEGG" id="lgn:ABM34_11245"/>
<keyword evidence="4" id="KW-1185">Reference proteome</keyword>
<dbReference type="PATRIC" id="fig|1007676.4.peg.2276"/>